<dbReference type="Proteomes" id="UP001632037">
    <property type="component" value="Unassembled WGS sequence"/>
</dbReference>
<proteinExistence type="predicted"/>
<dbReference type="EMBL" id="JBIMZQ010000044">
    <property type="protein sequence ID" value="KAL3659943.1"/>
    <property type="molecule type" value="Genomic_DNA"/>
</dbReference>
<evidence type="ECO:0000313" key="1">
    <source>
        <dbReference type="EMBL" id="KAL3659943.1"/>
    </source>
</evidence>
<sequence>MVARILTLLVIDKFVMNSYGNVDDKRIGLLVPVGKFLEVLRVGEMQIFFEEEETPSEAE</sequence>
<organism evidence="1 2">
    <name type="scientific">Phytophthora oleae</name>
    <dbReference type="NCBI Taxonomy" id="2107226"/>
    <lineage>
        <taxon>Eukaryota</taxon>
        <taxon>Sar</taxon>
        <taxon>Stramenopiles</taxon>
        <taxon>Oomycota</taxon>
        <taxon>Peronosporomycetes</taxon>
        <taxon>Peronosporales</taxon>
        <taxon>Peronosporaceae</taxon>
        <taxon>Phytophthora</taxon>
    </lineage>
</organism>
<comment type="caution">
    <text evidence="1">The sequence shown here is derived from an EMBL/GenBank/DDBJ whole genome shotgun (WGS) entry which is preliminary data.</text>
</comment>
<name>A0ABD3EZM0_9STRA</name>
<evidence type="ECO:0000313" key="2">
    <source>
        <dbReference type="Proteomes" id="UP001632037"/>
    </source>
</evidence>
<gene>
    <name evidence="1" type="ORF">V7S43_015244</name>
</gene>
<keyword evidence="2" id="KW-1185">Reference proteome</keyword>
<dbReference type="AlphaFoldDB" id="A0ABD3EZM0"/>
<protein>
    <submittedName>
        <fullName evidence="1">Uncharacterized protein</fullName>
    </submittedName>
</protein>
<reference evidence="1 2" key="1">
    <citation type="submission" date="2024-09" db="EMBL/GenBank/DDBJ databases">
        <title>Genome sequencing and assembly of Phytophthora oleae, isolate VK10A, causative agent of rot of olive drupes.</title>
        <authorList>
            <person name="Conti Taguali S."/>
            <person name="Riolo M."/>
            <person name="La Spada F."/>
            <person name="Cacciola S.O."/>
            <person name="Dionisio G."/>
        </authorList>
    </citation>
    <scope>NUCLEOTIDE SEQUENCE [LARGE SCALE GENOMIC DNA]</scope>
    <source>
        <strain evidence="1 2">VK10A</strain>
    </source>
</reference>
<accession>A0ABD3EZM0</accession>